<dbReference type="InterPro" id="IPR050109">
    <property type="entry name" value="HTH-type_TetR-like_transc_reg"/>
</dbReference>
<evidence type="ECO:0000313" key="7">
    <source>
        <dbReference type="EMBL" id="SLJ99752.1"/>
    </source>
</evidence>
<dbReference type="GO" id="GO:0000976">
    <property type="term" value="F:transcription cis-regulatory region binding"/>
    <property type="evidence" value="ECO:0007669"/>
    <property type="project" value="TreeGrafter"/>
</dbReference>
<evidence type="ECO:0000256" key="2">
    <source>
        <dbReference type="ARBA" id="ARBA00023125"/>
    </source>
</evidence>
<dbReference type="STRING" id="428990.SAMN06295987_103157"/>
<dbReference type="InterPro" id="IPR001647">
    <property type="entry name" value="HTH_TetR"/>
</dbReference>
<feature type="region of interest" description="Disordered" evidence="5">
    <location>
        <begin position="1"/>
        <end position="22"/>
    </location>
</feature>
<sequence length="213" mass="23931">MRDPHIDQSAQTIDLPCGSAGKGRTDRWPELLEAAAELFAEKGYDGTSLRDIADRLGMLKGSLYHYISGKSDLLVHVMREAHRRGLRSIAALAREEGPAIERLEAIVVAHARYVCTERVFTAGFFEARRHLPEARAVEFAADERDYRLRVEALIVRGQDEGALRTDLDPKLTALCLLGFLNSLHLWVRPNGVHSIRRICDHAVMLGLDGLRRR</sequence>
<keyword evidence="8" id="KW-1185">Reference proteome</keyword>
<evidence type="ECO:0000256" key="3">
    <source>
        <dbReference type="ARBA" id="ARBA00023163"/>
    </source>
</evidence>
<evidence type="ECO:0000256" key="1">
    <source>
        <dbReference type="ARBA" id="ARBA00023015"/>
    </source>
</evidence>
<keyword evidence="1" id="KW-0805">Transcription regulation</keyword>
<protein>
    <submittedName>
        <fullName evidence="7">Transcriptional regulator, TetR family</fullName>
    </submittedName>
</protein>
<dbReference type="RefSeq" id="WP_245829064.1">
    <property type="nucleotide sequence ID" value="NZ_FVZE01000003.1"/>
</dbReference>
<gene>
    <name evidence="7" type="ORF">SAMN06295987_103157</name>
</gene>
<dbReference type="Pfam" id="PF17932">
    <property type="entry name" value="TetR_C_24"/>
    <property type="match status" value="1"/>
</dbReference>
<name>A0A1U6HVA9_9SPHN</name>
<dbReference type="SUPFAM" id="SSF48498">
    <property type="entry name" value="Tetracyclin repressor-like, C-terminal domain"/>
    <property type="match status" value="1"/>
</dbReference>
<dbReference type="InterPro" id="IPR036271">
    <property type="entry name" value="Tet_transcr_reg_TetR-rel_C_sf"/>
</dbReference>
<evidence type="ECO:0000256" key="5">
    <source>
        <dbReference type="SAM" id="MobiDB-lite"/>
    </source>
</evidence>
<dbReference type="InterPro" id="IPR041490">
    <property type="entry name" value="KstR2_TetR_C"/>
</dbReference>
<dbReference type="PANTHER" id="PTHR30055">
    <property type="entry name" value="HTH-TYPE TRANSCRIPTIONAL REGULATOR RUTR"/>
    <property type="match status" value="1"/>
</dbReference>
<reference evidence="8" key="1">
    <citation type="submission" date="2017-02" db="EMBL/GenBank/DDBJ databases">
        <authorList>
            <person name="Varghese N."/>
            <person name="Submissions S."/>
        </authorList>
    </citation>
    <scope>NUCLEOTIDE SEQUENCE [LARGE SCALE GENOMIC DNA]</scope>
    <source>
        <strain evidence="8">SM117</strain>
    </source>
</reference>
<dbReference type="EMBL" id="FVZE01000003">
    <property type="protein sequence ID" value="SLJ99752.1"/>
    <property type="molecule type" value="Genomic_DNA"/>
</dbReference>
<dbReference type="Pfam" id="PF00440">
    <property type="entry name" value="TetR_N"/>
    <property type="match status" value="1"/>
</dbReference>
<dbReference type="SUPFAM" id="SSF46689">
    <property type="entry name" value="Homeodomain-like"/>
    <property type="match status" value="1"/>
</dbReference>
<dbReference type="InterPro" id="IPR009057">
    <property type="entry name" value="Homeodomain-like_sf"/>
</dbReference>
<dbReference type="PRINTS" id="PR00455">
    <property type="entry name" value="HTHTETR"/>
</dbReference>
<feature type="DNA-binding region" description="H-T-H motif" evidence="4">
    <location>
        <begin position="48"/>
        <end position="67"/>
    </location>
</feature>
<dbReference type="Gene3D" id="1.10.10.60">
    <property type="entry name" value="Homeodomain-like"/>
    <property type="match status" value="1"/>
</dbReference>
<dbReference type="AlphaFoldDB" id="A0A1U6HVA9"/>
<dbReference type="PROSITE" id="PS50977">
    <property type="entry name" value="HTH_TETR_2"/>
    <property type="match status" value="1"/>
</dbReference>
<proteinExistence type="predicted"/>
<accession>A0A1U6HVA9</accession>
<evidence type="ECO:0000313" key="8">
    <source>
        <dbReference type="Proteomes" id="UP000190989"/>
    </source>
</evidence>
<dbReference type="PANTHER" id="PTHR30055:SF234">
    <property type="entry name" value="HTH-TYPE TRANSCRIPTIONAL REGULATOR BETI"/>
    <property type="match status" value="1"/>
</dbReference>
<dbReference type="Gene3D" id="1.10.357.10">
    <property type="entry name" value="Tetracycline Repressor, domain 2"/>
    <property type="match status" value="1"/>
</dbReference>
<dbReference type="GO" id="GO:0003700">
    <property type="term" value="F:DNA-binding transcription factor activity"/>
    <property type="evidence" value="ECO:0007669"/>
    <property type="project" value="TreeGrafter"/>
</dbReference>
<dbReference type="Proteomes" id="UP000190989">
    <property type="component" value="Unassembled WGS sequence"/>
</dbReference>
<evidence type="ECO:0000256" key="4">
    <source>
        <dbReference type="PROSITE-ProRule" id="PRU00335"/>
    </source>
</evidence>
<keyword evidence="2 4" id="KW-0238">DNA-binding</keyword>
<feature type="domain" description="HTH tetR-type" evidence="6">
    <location>
        <begin position="25"/>
        <end position="85"/>
    </location>
</feature>
<organism evidence="7 8">
    <name type="scientific">Novosphingobium mathurense</name>
    <dbReference type="NCBI Taxonomy" id="428990"/>
    <lineage>
        <taxon>Bacteria</taxon>
        <taxon>Pseudomonadati</taxon>
        <taxon>Pseudomonadota</taxon>
        <taxon>Alphaproteobacteria</taxon>
        <taxon>Sphingomonadales</taxon>
        <taxon>Sphingomonadaceae</taxon>
        <taxon>Novosphingobium</taxon>
    </lineage>
</organism>
<keyword evidence="3" id="KW-0804">Transcription</keyword>
<evidence type="ECO:0000259" key="6">
    <source>
        <dbReference type="PROSITE" id="PS50977"/>
    </source>
</evidence>